<feature type="compositionally biased region" description="Low complexity" evidence="1">
    <location>
        <begin position="204"/>
        <end position="215"/>
    </location>
</feature>
<keyword evidence="2" id="KW-0812">Transmembrane</keyword>
<reference evidence="3 4" key="1">
    <citation type="submission" date="2020-08" db="EMBL/GenBank/DDBJ databases">
        <title>The genome sequence of type strain Novosphingobium flavum NBRC 111647.</title>
        <authorList>
            <person name="Liu Y."/>
        </authorList>
    </citation>
    <scope>NUCLEOTIDE SEQUENCE [LARGE SCALE GENOMIC DNA]</scope>
    <source>
        <strain evidence="3 4">NBRC 111647</strain>
    </source>
</reference>
<dbReference type="RefSeq" id="WP_185665736.1">
    <property type="nucleotide sequence ID" value="NZ_JACLAW010000019.1"/>
</dbReference>
<proteinExistence type="predicted"/>
<feature type="compositionally biased region" description="Basic and acidic residues" evidence="1">
    <location>
        <begin position="235"/>
        <end position="252"/>
    </location>
</feature>
<evidence type="ECO:0000256" key="1">
    <source>
        <dbReference type="SAM" id="MobiDB-lite"/>
    </source>
</evidence>
<accession>A0A7X1KNK2</accession>
<comment type="caution">
    <text evidence="3">The sequence shown here is derived from an EMBL/GenBank/DDBJ whole genome shotgun (WGS) entry which is preliminary data.</text>
</comment>
<dbReference type="Proteomes" id="UP000566813">
    <property type="component" value="Unassembled WGS sequence"/>
</dbReference>
<keyword evidence="2" id="KW-1133">Transmembrane helix</keyword>
<protein>
    <submittedName>
        <fullName evidence="3">Uncharacterized protein</fullName>
    </submittedName>
</protein>
<name>A0A7X1KNK2_9SPHN</name>
<dbReference type="EMBL" id="JACLAW010000019">
    <property type="protein sequence ID" value="MBC2667440.1"/>
    <property type="molecule type" value="Genomic_DNA"/>
</dbReference>
<feature type="region of interest" description="Disordered" evidence="1">
    <location>
        <begin position="195"/>
        <end position="278"/>
    </location>
</feature>
<keyword evidence="4" id="KW-1185">Reference proteome</keyword>
<evidence type="ECO:0000256" key="2">
    <source>
        <dbReference type="SAM" id="Phobius"/>
    </source>
</evidence>
<feature type="transmembrane region" description="Helical" evidence="2">
    <location>
        <begin position="100"/>
        <end position="122"/>
    </location>
</feature>
<keyword evidence="2" id="KW-0472">Membrane</keyword>
<sequence>MSGRTSSVDGSVENLWEDPAEAAALDRLLGAHRVAVPEGLAARIIAAVPQLPQLPAEPDIPPPAEVPIAVEAAVTAGAASVTALHAQAPLNSGAARWRRFAVPVGLGGLAAAAASLAAVFLVSAQGWQAPGAAETAAPAVAVADPVATAPLAAPELAAAPAPVLPADAHLTARRTPAATPVLALGKVDAVPVAIDPGAPPPAPSSSAAPELASNSLNPEAAEPPIPQLSPAEAAEVERRATRREAREARRETAPLPGVSPVPAMGLRATSIAVTPADR</sequence>
<evidence type="ECO:0000313" key="3">
    <source>
        <dbReference type="EMBL" id="MBC2667440.1"/>
    </source>
</evidence>
<gene>
    <name evidence="3" type="ORF">H7F51_18130</name>
</gene>
<dbReference type="AlphaFoldDB" id="A0A7X1KNK2"/>
<organism evidence="3 4">
    <name type="scientific">Novosphingobium flavum</name>
    <dbReference type="NCBI Taxonomy" id="1778672"/>
    <lineage>
        <taxon>Bacteria</taxon>
        <taxon>Pseudomonadati</taxon>
        <taxon>Pseudomonadota</taxon>
        <taxon>Alphaproteobacteria</taxon>
        <taxon>Sphingomonadales</taxon>
        <taxon>Sphingomonadaceae</taxon>
        <taxon>Novosphingobium</taxon>
    </lineage>
</organism>
<evidence type="ECO:0000313" key="4">
    <source>
        <dbReference type="Proteomes" id="UP000566813"/>
    </source>
</evidence>